<protein>
    <recommendedName>
        <fullName evidence="4">PorV/PorQ family protein</fullName>
    </recommendedName>
</protein>
<gene>
    <name evidence="2" type="ORF">DC20_13810</name>
</gene>
<dbReference type="PATRIC" id="fig|512763.3.peg.3034"/>
<accession>A0A0P0CZ95</accession>
<organism evidence="2 3">
    <name type="scientific">Rufibacter tibetensis</name>
    <dbReference type="NCBI Taxonomy" id="512763"/>
    <lineage>
        <taxon>Bacteria</taxon>
        <taxon>Pseudomonadati</taxon>
        <taxon>Bacteroidota</taxon>
        <taxon>Cytophagia</taxon>
        <taxon>Cytophagales</taxon>
        <taxon>Hymenobacteraceae</taxon>
        <taxon>Rufibacter</taxon>
    </lineage>
</organism>
<evidence type="ECO:0000313" key="3">
    <source>
        <dbReference type="Proteomes" id="UP000061382"/>
    </source>
</evidence>
<sequence length="359" mass="38873">MVKNLLLFLSLLILFFLSGIAQAQNISAPKYSNEFLNIGVGARALGMGGVQSAIVRDATAGFWNPAGLVGLPKRHNAVYMHSELFAGIIKNDYGSYATNLDSTSALAFSVIRVGVDDIADTRRLQNEYGAIQYDSIEFFSVADYAFLASYARQSNLIPGLTLGANAKIIYRNVGKFANAWGFGIDAGAQLRRGNWQFGLVAKDITTTFTAWKLNPDELESTYLQEEESFNANSIEVTLPRLILGVGRSFQFAKRFSALVATDLEITTDGKRNTLLSTGVVSVDPKVGLEIGYANAVFLRGGFNNVQQIEDLNGKSSWKVQPNFGIGVATNGLQLDLALSKVSDNSQASSVIVSLAYSFD</sequence>
<dbReference type="STRING" id="512763.DC20_13810"/>
<feature type="signal peptide" evidence="1">
    <location>
        <begin position="1"/>
        <end position="23"/>
    </location>
</feature>
<dbReference type="Gene3D" id="2.40.160.60">
    <property type="entry name" value="Outer membrane protein transport protein (OMPP1/FadL/TodX)"/>
    <property type="match status" value="1"/>
</dbReference>
<proteinExistence type="predicted"/>
<keyword evidence="1" id="KW-0732">Signal</keyword>
<dbReference type="Proteomes" id="UP000061382">
    <property type="component" value="Chromosome"/>
</dbReference>
<name>A0A0P0CZ95_9BACT</name>
<dbReference type="AlphaFoldDB" id="A0A0P0CZ95"/>
<dbReference type="OrthoDB" id="9808507at2"/>
<feature type="chain" id="PRO_5006043108" description="PorV/PorQ family protein" evidence="1">
    <location>
        <begin position="24"/>
        <end position="359"/>
    </location>
</feature>
<evidence type="ECO:0000256" key="1">
    <source>
        <dbReference type="SAM" id="SignalP"/>
    </source>
</evidence>
<evidence type="ECO:0008006" key="4">
    <source>
        <dbReference type="Google" id="ProtNLM"/>
    </source>
</evidence>
<dbReference type="RefSeq" id="WP_062544373.1">
    <property type="nucleotide sequence ID" value="NZ_CP012643.1"/>
</dbReference>
<dbReference type="KEGG" id="rti:DC20_13810"/>
<reference evidence="2 3" key="1">
    <citation type="submission" date="2015-08" db="EMBL/GenBank/DDBJ databases">
        <title>Complete genome sequence of Rufibacter tibetensis strain 1351t, a radiation-resistant bacterium from tibet plateau.</title>
        <authorList>
            <person name="Dai J."/>
        </authorList>
    </citation>
    <scope>NUCLEOTIDE SEQUENCE [LARGE SCALE GENOMIC DNA]</scope>
    <source>
        <strain evidence="2 3">1351</strain>
    </source>
</reference>
<keyword evidence="3" id="KW-1185">Reference proteome</keyword>
<dbReference type="NCBIfam" id="NF033709">
    <property type="entry name" value="PorV_fam"/>
    <property type="match status" value="1"/>
</dbReference>
<evidence type="ECO:0000313" key="2">
    <source>
        <dbReference type="EMBL" id="ALI99851.1"/>
    </source>
</evidence>
<dbReference type="EMBL" id="CP012643">
    <property type="protein sequence ID" value="ALI99851.1"/>
    <property type="molecule type" value="Genomic_DNA"/>
</dbReference>